<dbReference type="InterPro" id="IPR015867">
    <property type="entry name" value="N-reg_PII/ATP_PRibTrfase_C"/>
</dbReference>
<dbReference type="InterPro" id="IPR051461">
    <property type="entry name" value="UPF0750_membrane"/>
</dbReference>
<reference evidence="8 9" key="1">
    <citation type="submission" date="2016-02" db="EMBL/GenBank/DDBJ databases">
        <title>Genome sequence of Clostridium colicanis DSM 13634.</title>
        <authorList>
            <person name="Poehlein A."/>
            <person name="Daniel R."/>
        </authorList>
    </citation>
    <scope>NUCLEOTIDE SEQUENCE [LARGE SCALE GENOMIC DNA]</scope>
    <source>
        <strain evidence="8 9">DSM 13634</strain>
    </source>
</reference>
<feature type="transmembrane region" description="Helical" evidence="6">
    <location>
        <begin position="81"/>
        <end position="102"/>
    </location>
</feature>
<dbReference type="RefSeq" id="WP_061858710.1">
    <property type="nucleotide sequence ID" value="NZ_LTBB01000010.1"/>
</dbReference>
<feature type="transmembrane region" description="Helical" evidence="6">
    <location>
        <begin position="114"/>
        <end position="134"/>
    </location>
</feature>
<dbReference type="Pfam" id="PF10035">
    <property type="entry name" value="DUF2179"/>
    <property type="match status" value="1"/>
</dbReference>
<dbReference type="Proteomes" id="UP000075374">
    <property type="component" value="Unassembled WGS sequence"/>
</dbReference>
<keyword evidence="4 6" id="KW-1133">Transmembrane helix</keyword>
<dbReference type="PIRSF" id="PIRSF006483">
    <property type="entry name" value="Membrane_protein_YitT"/>
    <property type="match status" value="1"/>
</dbReference>
<evidence type="ECO:0000256" key="6">
    <source>
        <dbReference type="SAM" id="Phobius"/>
    </source>
</evidence>
<feature type="transmembrane region" description="Helical" evidence="6">
    <location>
        <begin position="54"/>
        <end position="74"/>
    </location>
</feature>
<evidence type="ECO:0000256" key="1">
    <source>
        <dbReference type="ARBA" id="ARBA00004651"/>
    </source>
</evidence>
<dbReference type="CDD" id="cd16380">
    <property type="entry name" value="YitT_C"/>
    <property type="match status" value="1"/>
</dbReference>
<feature type="transmembrane region" description="Helical" evidence="6">
    <location>
        <begin position="16"/>
        <end position="34"/>
    </location>
</feature>
<proteinExistence type="predicted"/>
<evidence type="ECO:0000313" key="9">
    <source>
        <dbReference type="Proteomes" id="UP000075374"/>
    </source>
</evidence>
<gene>
    <name evidence="8" type="ORF">CLCOL_18810</name>
</gene>
<dbReference type="STRING" id="1121305.CLCOL_18810"/>
<dbReference type="PANTHER" id="PTHR33545:SF5">
    <property type="entry name" value="UPF0750 MEMBRANE PROTEIN YITT"/>
    <property type="match status" value="1"/>
</dbReference>
<sequence>MDFLGMSKTEFIKKSLMITLGSFINAIGVNLFIIPSKLLSGGLSGVSLILHYLFNIPVGLSLLLLNIPLLILSMLKINKKFTVFTIIGTLVLSFGIMLTSPLTRVFSSSSEINRLLYCIYGGILSGLGIGLVFSNHGSTGGIDIISMIAKKQYNMDIGTASFVVNLIIISIGAIFFGLEVGLYTLIVMYLSSSVIDKVLKGFSRQKMLIIVTKKAEDVSSAVMNKLHRGVTILYGEGAYTKEKINIIYCIVSPAQLPKIKQLIRGIDENAFISITDTSEVQGKGFVNII</sequence>
<keyword evidence="2" id="KW-1003">Cell membrane</keyword>
<comment type="caution">
    <text evidence="8">The sequence shown here is derived from an EMBL/GenBank/DDBJ whole genome shotgun (WGS) entry which is preliminary data.</text>
</comment>
<evidence type="ECO:0000313" key="8">
    <source>
        <dbReference type="EMBL" id="KYH28389.1"/>
    </source>
</evidence>
<keyword evidence="3 6" id="KW-0812">Transmembrane</keyword>
<dbReference type="AlphaFoldDB" id="A0A151AL62"/>
<dbReference type="InterPro" id="IPR003740">
    <property type="entry name" value="YitT"/>
</dbReference>
<accession>A0A151AL62</accession>
<feature type="transmembrane region" description="Helical" evidence="6">
    <location>
        <begin position="155"/>
        <end position="176"/>
    </location>
</feature>
<evidence type="ECO:0000256" key="4">
    <source>
        <dbReference type="ARBA" id="ARBA00022989"/>
    </source>
</evidence>
<dbReference type="EMBL" id="LTBB01000010">
    <property type="protein sequence ID" value="KYH28389.1"/>
    <property type="molecule type" value="Genomic_DNA"/>
</dbReference>
<keyword evidence="5 6" id="KW-0472">Membrane</keyword>
<dbReference type="Pfam" id="PF02588">
    <property type="entry name" value="YitT_membrane"/>
    <property type="match status" value="1"/>
</dbReference>
<organism evidence="8 9">
    <name type="scientific">Clostridium colicanis DSM 13634</name>
    <dbReference type="NCBI Taxonomy" id="1121305"/>
    <lineage>
        <taxon>Bacteria</taxon>
        <taxon>Bacillati</taxon>
        <taxon>Bacillota</taxon>
        <taxon>Clostridia</taxon>
        <taxon>Eubacteriales</taxon>
        <taxon>Clostridiaceae</taxon>
        <taxon>Clostridium</taxon>
    </lineage>
</organism>
<evidence type="ECO:0000259" key="7">
    <source>
        <dbReference type="Pfam" id="PF10035"/>
    </source>
</evidence>
<protein>
    <recommendedName>
        <fullName evidence="7">DUF2179 domain-containing protein</fullName>
    </recommendedName>
</protein>
<dbReference type="PANTHER" id="PTHR33545">
    <property type="entry name" value="UPF0750 MEMBRANE PROTEIN YITT-RELATED"/>
    <property type="match status" value="1"/>
</dbReference>
<comment type="subcellular location">
    <subcellularLocation>
        <location evidence="1">Cell membrane</location>
        <topology evidence="1">Multi-pass membrane protein</topology>
    </subcellularLocation>
</comment>
<feature type="domain" description="DUF2179" evidence="7">
    <location>
        <begin position="228"/>
        <end position="282"/>
    </location>
</feature>
<evidence type="ECO:0000256" key="5">
    <source>
        <dbReference type="ARBA" id="ARBA00023136"/>
    </source>
</evidence>
<dbReference type="PATRIC" id="fig|1121305.3.peg.1884"/>
<dbReference type="Gene3D" id="3.30.70.120">
    <property type="match status" value="1"/>
</dbReference>
<dbReference type="GO" id="GO:0005886">
    <property type="term" value="C:plasma membrane"/>
    <property type="evidence" value="ECO:0007669"/>
    <property type="project" value="UniProtKB-SubCell"/>
</dbReference>
<dbReference type="InterPro" id="IPR019264">
    <property type="entry name" value="DUF2179"/>
</dbReference>
<evidence type="ECO:0000256" key="2">
    <source>
        <dbReference type="ARBA" id="ARBA00022475"/>
    </source>
</evidence>
<evidence type="ECO:0000256" key="3">
    <source>
        <dbReference type="ARBA" id="ARBA00022692"/>
    </source>
</evidence>
<keyword evidence="9" id="KW-1185">Reference proteome</keyword>
<name>A0A151AL62_9CLOT</name>